<organism evidence="1 2">
    <name type="scientific">Rhipicephalus microplus</name>
    <name type="common">Cattle tick</name>
    <name type="synonym">Boophilus microplus</name>
    <dbReference type="NCBI Taxonomy" id="6941"/>
    <lineage>
        <taxon>Eukaryota</taxon>
        <taxon>Metazoa</taxon>
        <taxon>Ecdysozoa</taxon>
        <taxon>Arthropoda</taxon>
        <taxon>Chelicerata</taxon>
        <taxon>Arachnida</taxon>
        <taxon>Acari</taxon>
        <taxon>Parasitiformes</taxon>
        <taxon>Ixodida</taxon>
        <taxon>Ixodoidea</taxon>
        <taxon>Ixodidae</taxon>
        <taxon>Rhipicephalinae</taxon>
        <taxon>Rhipicephalus</taxon>
        <taxon>Boophilus</taxon>
    </lineage>
</organism>
<reference evidence="1" key="1">
    <citation type="journal article" date="2020" name="Cell">
        <title>Large-Scale Comparative Analyses of Tick Genomes Elucidate Their Genetic Diversity and Vector Capacities.</title>
        <authorList>
            <consortium name="Tick Genome and Microbiome Consortium (TIGMIC)"/>
            <person name="Jia N."/>
            <person name="Wang J."/>
            <person name="Shi W."/>
            <person name="Du L."/>
            <person name="Sun Y."/>
            <person name="Zhan W."/>
            <person name="Jiang J.F."/>
            <person name="Wang Q."/>
            <person name="Zhang B."/>
            <person name="Ji P."/>
            <person name="Bell-Sakyi L."/>
            <person name="Cui X.M."/>
            <person name="Yuan T.T."/>
            <person name="Jiang B.G."/>
            <person name="Yang W.F."/>
            <person name="Lam T.T."/>
            <person name="Chang Q.C."/>
            <person name="Ding S.J."/>
            <person name="Wang X.J."/>
            <person name="Zhu J.G."/>
            <person name="Ruan X.D."/>
            <person name="Zhao L."/>
            <person name="Wei J.T."/>
            <person name="Ye R.Z."/>
            <person name="Que T.C."/>
            <person name="Du C.H."/>
            <person name="Zhou Y.H."/>
            <person name="Cheng J.X."/>
            <person name="Dai P.F."/>
            <person name="Guo W.B."/>
            <person name="Han X.H."/>
            <person name="Huang E.J."/>
            <person name="Li L.F."/>
            <person name="Wei W."/>
            <person name="Gao Y.C."/>
            <person name="Liu J.Z."/>
            <person name="Shao H.Z."/>
            <person name="Wang X."/>
            <person name="Wang C.C."/>
            <person name="Yang T.C."/>
            <person name="Huo Q.B."/>
            <person name="Li W."/>
            <person name="Chen H.Y."/>
            <person name="Chen S.E."/>
            <person name="Zhou L.G."/>
            <person name="Ni X.B."/>
            <person name="Tian J.H."/>
            <person name="Sheng Y."/>
            <person name="Liu T."/>
            <person name="Pan Y.S."/>
            <person name="Xia L.Y."/>
            <person name="Li J."/>
            <person name="Zhao F."/>
            <person name="Cao W.C."/>
        </authorList>
    </citation>
    <scope>NUCLEOTIDE SEQUENCE</scope>
    <source>
        <strain evidence="1">Rmic-2018</strain>
    </source>
</reference>
<keyword evidence="2" id="KW-1185">Reference proteome</keyword>
<protein>
    <submittedName>
        <fullName evidence="1">Uncharacterized protein</fullName>
    </submittedName>
</protein>
<dbReference type="AlphaFoldDB" id="A0A9J6DVA9"/>
<gene>
    <name evidence="1" type="ORF">HPB51_016792</name>
</gene>
<proteinExistence type="predicted"/>
<sequence length="454" mass="50351">MGSPSLQRYDVTAVMLIEDVEFEVFYDHCRAEIISGRVSGRVKEVRVSIVIGQNLDAARKYVDAVMHRLRREIVARGVDTAILQSQEDDHTEWELHSGRIRGLGQITHDGRPWPLKTPSDDGAVDDDAPQRYDVAAVVLLPDICFEATYSYTSNTQTVSGQVTGKIAIVRLDLIIGRPERSDGFPEVSLFEVTEYTRVILPKNSLGVLNETIFKEAIEKVLHGCIGDAMSCLIVPVLSDVLKHVPNNVQVIQCGTGTSLDMDIVQRGNFDVVLNFYVDVIMVELRREMQMRGIWVDDLQCLGDGLSTLELHSATIRGLQRIRLDGWPSAIKLSPEHLGITIALLLHDVYFEASYEYTTTSQMASGETSGRIGTVSLDVVISHPVGPRAVPEVISFKVIKYTRVRLSESNVSVLNEKIIQATGKALHVCVQNATCNHVLPVLSDLLKTVEFPNFT</sequence>
<dbReference type="EMBL" id="JABSTU010000007">
    <property type="protein sequence ID" value="KAH8026189.1"/>
    <property type="molecule type" value="Genomic_DNA"/>
</dbReference>
<evidence type="ECO:0000313" key="1">
    <source>
        <dbReference type="EMBL" id="KAH8026189.1"/>
    </source>
</evidence>
<comment type="caution">
    <text evidence="1">The sequence shown here is derived from an EMBL/GenBank/DDBJ whole genome shotgun (WGS) entry which is preliminary data.</text>
</comment>
<accession>A0A9J6DVA9</accession>
<name>A0A9J6DVA9_RHIMP</name>
<reference evidence="1" key="2">
    <citation type="submission" date="2021-09" db="EMBL/GenBank/DDBJ databases">
        <authorList>
            <person name="Jia N."/>
            <person name="Wang J."/>
            <person name="Shi W."/>
            <person name="Du L."/>
            <person name="Sun Y."/>
            <person name="Zhan W."/>
            <person name="Jiang J."/>
            <person name="Wang Q."/>
            <person name="Zhang B."/>
            <person name="Ji P."/>
            <person name="Sakyi L.B."/>
            <person name="Cui X."/>
            <person name="Yuan T."/>
            <person name="Jiang B."/>
            <person name="Yang W."/>
            <person name="Lam T.T.-Y."/>
            <person name="Chang Q."/>
            <person name="Ding S."/>
            <person name="Wang X."/>
            <person name="Zhu J."/>
            <person name="Ruan X."/>
            <person name="Zhao L."/>
            <person name="Wei J."/>
            <person name="Que T."/>
            <person name="Du C."/>
            <person name="Cheng J."/>
            <person name="Dai P."/>
            <person name="Han X."/>
            <person name="Huang E."/>
            <person name="Gao Y."/>
            <person name="Liu J."/>
            <person name="Shao H."/>
            <person name="Ye R."/>
            <person name="Li L."/>
            <person name="Wei W."/>
            <person name="Wang X."/>
            <person name="Wang C."/>
            <person name="Huo Q."/>
            <person name="Li W."/>
            <person name="Guo W."/>
            <person name="Chen H."/>
            <person name="Chen S."/>
            <person name="Zhou L."/>
            <person name="Zhou L."/>
            <person name="Ni X."/>
            <person name="Tian J."/>
            <person name="Zhou Y."/>
            <person name="Sheng Y."/>
            <person name="Liu T."/>
            <person name="Pan Y."/>
            <person name="Xia L."/>
            <person name="Li J."/>
            <person name="Zhao F."/>
            <person name="Cao W."/>
        </authorList>
    </citation>
    <scope>NUCLEOTIDE SEQUENCE</scope>
    <source>
        <strain evidence="1">Rmic-2018</strain>
        <tissue evidence="1">Larvae</tissue>
    </source>
</reference>
<evidence type="ECO:0000313" key="2">
    <source>
        <dbReference type="Proteomes" id="UP000821866"/>
    </source>
</evidence>
<dbReference type="Proteomes" id="UP000821866">
    <property type="component" value="Unassembled WGS sequence"/>
</dbReference>